<keyword evidence="2" id="KW-1185">Reference proteome</keyword>
<dbReference type="CDD" id="cd18722">
    <property type="entry name" value="PIN_NicB-like"/>
    <property type="match status" value="1"/>
</dbReference>
<evidence type="ECO:0000313" key="1">
    <source>
        <dbReference type="EMBL" id="MBY6367078.1"/>
    </source>
</evidence>
<dbReference type="EMBL" id="JABUBU010000006">
    <property type="protein sequence ID" value="MBY6367078.1"/>
    <property type="molecule type" value="Genomic_DNA"/>
</dbReference>
<protein>
    <submittedName>
        <fullName evidence="1">NYN domain-containing protein</fullName>
    </submittedName>
</protein>
<dbReference type="RefSeq" id="WP_222684383.1">
    <property type="nucleotide sequence ID" value="NZ_JABUBT010000007.1"/>
</dbReference>
<sequence>MKVGVYVDAYNLYYGGRSFCGRGTSGWRWLDVRALAESLCGWQGATVARVVYCTARVDPNDDQSAYTDQDIYLKALKAHGSIDALQLGRYVAWPKRAPLAVKKPNGKAELLVPDGTESWTSSLPISLERNPKVPAGMLLATVRMREEKGSDVNVATHLLADVLTNQVDGAIVISNDSDLALPLEIARTFVPVGTVNPGDKPLAGALRGLKTDGPGRHFWAQLSPKHYQDNQLPETVAARWTKPADW</sequence>
<reference evidence="1 2" key="1">
    <citation type="submission" date="2020-06" db="EMBL/GenBank/DDBJ databases">
        <title>Taxonomy, biology and ecology of Rhodococcus bacteria occurring in California pistachio and other woody hosts as revealed by genome sequence analyses.</title>
        <authorList>
            <person name="Gai Y."/>
            <person name="Riely B."/>
        </authorList>
    </citation>
    <scope>NUCLEOTIDE SEQUENCE [LARGE SCALE GENOMIC DNA]</scope>
    <source>
        <strain evidence="1 2">BP-281</strain>
    </source>
</reference>
<dbReference type="Proteomes" id="UP000825228">
    <property type="component" value="Unassembled WGS sequence"/>
</dbReference>
<name>A0ABS7P3V6_9NOCA</name>
<proteinExistence type="predicted"/>
<gene>
    <name evidence="1" type="ORF">HQ603_09960</name>
</gene>
<accession>A0ABS7P3V6</accession>
<evidence type="ECO:0000313" key="2">
    <source>
        <dbReference type="Proteomes" id="UP000825228"/>
    </source>
</evidence>
<dbReference type="Gene3D" id="3.40.50.1010">
    <property type="entry name" value="5'-nuclease"/>
    <property type="match status" value="1"/>
</dbReference>
<organism evidence="1 2">
    <name type="scientific">Rhodococcoides corynebacterioides</name>
    <dbReference type="NCBI Taxonomy" id="53972"/>
    <lineage>
        <taxon>Bacteria</taxon>
        <taxon>Bacillati</taxon>
        <taxon>Actinomycetota</taxon>
        <taxon>Actinomycetes</taxon>
        <taxon>Mycobacteriales</taxon>
        <taxon>Nocardiaceae</taxon>
        <taxon>Rhodococcoides</taxon>
    </lineage>
</organism>
<comment type="caution">
    <text evidence="1">The sequence shown here is derived from an EMBL/GenBank/DDBJ whole genome shotgun (WGS) entry which is preliminary data.</text>
</comment>